<dbReference type="EMBL" id="CP010312">
    <property type="protein sequence ID" value="AJF08245.1"/>
    <property type="molecule type" value="Genomic_DNA"/>
</dbReference>
<proteinExistence type="predicted"/>
<geneLocation type="plasmid" evidence="3 4">
    <name>pGSUB1</name>
</geneLocation>
<evidence type="ECO:0000313" key="3">
    <source>
        <dbReference type="EMBL" id="AJF08245.1"/>
    </source>
</evidence>
<protein>
    <submittedName>
        <fullName evidence="3">Uncharacterized protein</fullName>
    </submittedName>
</protein>
<organism evidence="3 4">
    <name type="scientific">Geoalkalibacter subterraneus</name>
    <dbReference type="NCBI Taxonomy" id="483547"/>
    <lineage>
        <taxon>Bacteria</taxon>
        <taxon>Pseudomonadati</taxon>
        <taxon>Thermodesulfobacteriota</taxon>
        <taxon>Desulfuromonadia</taxon>
        <taxon>Desulfuromonadales</taxon>
        <taxon>Geoalkalibacteraceae</taxon>
        <taxon>Geoalkalibacter</taxon>
    </lineage>
</organism>
<evidence type="ECO:0000256" key="1">
    <source>
        <dbReference type="SAM" id="MobiDB-lite"/>
    </source>
</evidence>
<dbReference type="AlphaFoldDB" id="A0A0B5FVR4"/>
<feature type="region of interest" description="Disordered" evidence="1">
    <location>
        <begin position="1"/>
        <end position="25"/>
    </location>
</feature>
<reference evidence="3 4" key="1">
    <citation type="journal article" date="2015" name="Genome Announc.">
        <title>Genomes of Geoalkalibacter ferrihydriticus Z-0531T and Geoalkalibacter subterraneus Red1T, Two Haloalkaliphilic Metal-Reducing Deltaproteobacteria.</title>
        <authorList>
            <person name="Badalamenti J.P."/>
            <person name="Krajmalnik-Brown R."/>
            <person name="Torres C.I."/>
            <person name="Bond D.R."/>
        </authorList>
    </citation>
    <scope>NUCLEOTIDE SEQUENCE [LARGE SCALE GENOMIC DNA]</scope>
    <source>
        <strain evidence="3 4">Red1</strain>
        <plasmid evidence="4">Plasmid pGSUB1</plasmid>
    </source>
</reference>
<feature type="transmembrane region" description="Helical" evidence="2">
    <location>
        <begin position="41"/>
        <end position="59"/>
    </location>
</feature>
<feature type="compositionally biased region" description="Basic and acidic residues" evidence="1">
    <location>
        <begin position="1"/>
        <end position="12"/>
    </location>
</feature>
<evidence type="ECO:0000313" key="4">
    <source>
        <dbReference type="Proteomes" id="UP000035036"/>
    </source>
</evidence>
<sequence>MEAEYNEREVHPEQMPPKEMTPEEKSIEALGGHPLKANLKMSAKIFFLASVVTGALYWFDDSKIFFILGGTLIFGFWALVSFFGILSAPLEMSRYNKIKKLIKEGKLEVSYTGAGSIVVDKKNRQIYWGGTLYSFDDVKKVNWHSFTKRKHRLELHLSKGDKPVLWCHAFTSEGEIRTFAVRLCNDLGFS</sequence>
<keyword evidence="2" id="KW-1133">Transmembrane helix</keyword>
<accession>A0A0B5FVR4</accession>
<dbReference type="Proteomes" id="UP000035036">
    <property type="component" value="Plasmid pGSUB1"/>
</dbReference>
<keyword evidence="2" id="KW-0812">Transmembrane</keyword>
<name>A0A0B5FVR4_9BACT</name>
<dbReference type="KEGG" id="gsb:GSUB_17320"/>
<keyword evidence="3" id="KW-0614">Plasmid</keyword>
<keyword evidence="2" id="KW-0472">Membrane</keyword>
<dbReference type="HOGENOM" id="CLU_1426142_0_0_7"/>
<keyword evidence="4" id="KW-1185">Reference proteome</keyword>
<evidence type="ECO:0000256" key="2">
    <source>
        <dbReference type="SAM" id="Phobius"/>
    </source>
</evidence>
<gene>
    <name evidence="3" type="ORF">GSUB_17320</name>
</gene>
<feature type="transmembrane region" description="Helical" evidence="2">
    <location>
        <begin position="65"/>
        <end position="90"/>
    </location>
</feature>
<dbReference type="RefSeq" id="WP_040202895.1">
    <property type="nucleotide sequence ID" value="NZ_CP010312.1"/>
</dbReference>